<protein>
    <submittedName>
        <fullName evidence="1">GxxExxY protein</fullName>
    </submittedName>
</protein>
<proteinExistence type="predicted"/>
<dbReference type="RefSeq" id="WP_265766541.1">
    <property type="nucleotide sequence ID" value="NZ_JAGGJA010000008.1"/>
</dbReference>
<dbReference type="Pfam" id="PF13366">
    <property type="entry name" value="PDDEXK_3"/>
    <property type="match status" value="1"/>
</dbReference>
<name>A0ABT3PPI5_9BACT</name>
<dbReference type="EMBL" id="JAGGJA010000008">
    <property type="protein sequence ID" value="MCW9707751.1"/>
    <property type="molecule type" value="Genomic_DNA"/>
</dbReference>
<accession>A0ABT3PPI5</accession>
<dbReference type="NCBIfam" id="TIGR04256">
    <property type="entry name" value="GxxExxY"/>
    <property type="match status" value="1"/>
</dbReference>
<keyword evidence="2" id="KW-1185">Reference proteome</keyword>
<organism evidence="1 2">
    <name type="scientific">Fodinibius salsisoli</name>
    <dbReference type="NCBI Taxonomy" id="2820877"/>
    <lineage>
        <taxon>Bacteria</taxon>
        <taxon>Pseudomonadati</taxon>
        <taxon>Balneolota</taxon>
        <taxon>Balneolia</taxon>
        <taxon>Balneolales</taxon>
        <taxon>Balneolaceae</taxon>
        <taxon>Fodinibius</taxon>
    </lineage>
</organism>
<reference evidence="1 2" key="1">
    <citation type="submission" date="2021-03" db="EMBL/GenBank/DDBJ databases">
        <title>Aliifodinibius sp. nov., a new bacterium isolated from saline soil.</title>
        <authorList>
            <person name="Galisteo C."/>
            <person name="De La Haba R."/>
            <person name="Sanchez-Porro C."/>
            <person name="Ventosa A."/>
        </authorList>
    </citation>
    <scope>NUCLEOTIDE SEQUENCE [LARGE SCALE GENOMIC DNA]</scope>
    <source>
        <strain evidence="1 2">1BSP15-2V2</strain>
    </source>
</reference>
<sequence length="123" mass="14004">MKLNDITHNVIKAAIEVHKQLGPGLLESAYQQCLAYEINESGLLVEEQVPVPVIYKKIHLEHGYRLDLLIDKKVVVELKTVETLTDVHTAQLLTYLRLGNYKVGLLINFDVNLLKNGLKRFIN</sequence>
<evidence type="ECO:0000313" key="1">
    <source>
        <dbReference type="EMBL" id="MCW9707751.1"/>
    </source>
</evidence>
<gene>
    <name evidence="1" type="ORF">J6I44_12860</name>
</gene>
<dbReference type="Proteomes" id="UP001207918">
    <property type="component" value="Unassembled WGS sequence"/>
</dbReference>
<evidence type="ECO:0000313" key="2">
    <source>
        <dbReference type="Proteomes" id="UP001207918"/>
    </source>
</evidence>
<dbReference type="InterPro" id="IPR026350">
    <property type="entry name" value="GxxExxY"/>
</dbReference>
<comment type="caution">
    <text evidence="1">The sequence shown here is derived from an EMBL/GenBank/DDBJ whole genome shotgun (WGS) entry which is preliminary data.</text>
</comment>